<sequence length="162" mass="16824">MSVCIIFHSETGTTRAVAQRLAAVTGGDLVEVRDLAGYSKAGMYLKGAPRAMRGELAAIEPALIDVSGYDAVVVGSPVWAFNPTPAANAAVAALRGIEEKPAAVFCTSRGAPGKTLERLQAMLADRGADVRGAVSFTDRDLQKAGAVEALVDLVQPRAVSRT</sequence>
<name>A0A0X3BLT8_9EURY</name>
<dbReference type="Proteomes" id="UP000069850">
    <property type="component" value="Chromosome 1"/>
</dbReference>
<organism evidence="2 3">
    <name type="scientific">Methanoculleus bourgensis</name>
    <dbReference type="NCBI Taxonomy" id="83986"/>
    <lineage>
        <taxon>Archaea</taxon>
        <taxon>Methanobacteriati</taxon>
        <taxon>Methanobacteriota</taxon>
        <taxon>Stenosarchaea group</taxon>
        <taxon>Methanomicrobia</taxon>
        <taxon>Methanomicrobiales</taxon>
        <taxon>Methanomicrobiaceae</taxon>
        <taxon>Methanoculleus</taxon>
    </lineage>
</organism>
<dbReference type="OrthoDB" id="73155at2157"/>
<reference evidence="2 3" key="1">
    <citation type="submission" date="2016-01" db="EMBL/GenBank/DDBJ databases">
        <authorList>
            <person name="Manzoor S."/>
        </authorList>
    </citation>
    <scope>NUCLEOTIDE SEQUENCE [LARGE SCALE GENOMIC DNA]</scope>
    <source>
        <strain evidence="2">Methanoculleus sp MAB1</strain>
    </source>
</reference>
<dbReference type="SUPFAM" id="SSF52218">
    <property type="entry name" value="Flavoproteins"/>
    <property type="match status" value="1"/>
</dbReference>
<gene>
    <name evidence="2" type="ORF">MMAB1_1758</name>
</gene>
<feature type="domain" description="Flavodoxin-like" evidence="1">
    <location>
        <begin position="3"/>
        <end position="158"/>
    </location>
</feature>
<dbReference type="Gene3D" id="3.40.50.360">
    <property type="match status" value="1"/>
</dbReference>
<dbReference type="GeneID" id="27137544"/>
<dbReference type="GO" id="GO:0010181">
    <property type="term" value="F:FMN binding"/>
    <property type="evidence" value="ECO:0007669"/>
    <property type="project" value="InterPro"/>
</dbReference>
<dbReference type="PROSITE" id="PS00201">
    <property type="entry name" value="FLAVODOXIN"/>
    <property type="match status" value="1"/>
</dbReference>
<dbReference type="InterPro" id="IPR008254">
    <property type="entry name" value="Flavodoxin/NO_synth"/>
</dbReference>
<dbReference type="InterPro" id="IPR029039">
    <property type="entry name" value="Flavoprotein-like_sf"/>
</dbReference>
<dbReference type="InterPro" id="IPR001226">
    <property type="entry name" value="Flavodoxin_CS"/>
</dbReference>
<dbReference type="PANTHER" id="PTHR39201">
    <property type="entry name" value="EXPORTED PROTEIN-RELATED"/>
    <property type="match status" value="1"/>
</dbReference>
<dbReference type="AlphaFoldDB" id="A0A0X3BLT8"/>
<dbReference type="KEGG" id="mema:MMAB1_1758"/>
<evidence type="ECO:0000313" key="2">
    <source>
        <dbReference type="EMBL" id="CVK32971.1"/>
    </source>
</evidence>
<dbReference type="PANTHER" id="PTHR39201:SF1">
    <property type="entry name" value="FLAVODOXIN-LIKE DOMAIN-CONTAINING PROTEIN"/>
    <property type="match status" value="1"/>
</dbReference>
<dbReference type="RefSeq" id="WP_062263612.1">
    <property type="nucleotide sequence ID" value="NZ_LT158599.1"/>
</dbReference>
<proteinExistence type="predicted"/>
<evidence type="ECO:0000259" key="1">
    <source>
        <dbReference type="PROSITE" id="PS50902"/>
    </source>
</evidence>
<dbReference type="Pfam" id="PF12682">
    <property type="entry name" value="Flavodoxin_4"/>
    <property type="match status" value="1"/>
</dbReference>
<evidence type="ECO:0000313" key="3">
    <source>
        <dbReference type="Proteomes" id="UP000069850"/>
    </source>
</evidence>
<dbReference type="PROSITE" id="PS50902">
    <property type="entry name" value="FLAVODOXIN_LIKE"/>
    <property type="match status" value="1"/>
</dbReference>
<accession>A0A0X3BLT8</accession>
<dbReference type="GO" id="GO:0009055">
    <property type="term" value="F:electron transfer activity"/>
    <property type="evidence" value="ECO:0007669"/>
    <property type="project" value="InterPro"/>
</dbReference>
<protein>
    <submittedName>
        <fullName evidence="2">ArsR family transcriptional regulator</fullName>
    </submittedName>
</protein>
<dbReference type="EMBL" id="LT158599">
    <property type="protein sequence ID" value="CVK32971.1"/>
    <property type="molecule type" value="Genomic_DNA"/>
</dbReference>